<accession>A0ABC8W1Z9</accession>
<dbReference type="InterPro" id="IPR046533">
    <property type="entry name" value="DUF6598"/>
</dbReference>
<gene>
    <name evidence="2" type="ORF">URODEC1_LOCUS9300</name>
</gene>
<name>A0ABC8W1Z9_9POAL</name>
<evidence type="ECO:0000259" key="1">
    <source>
        <dbReference type="Pfam" id="PF20241"/>
    </source>
</evidence>
<dbReference type="Pfam" id="PF20241">
    <property type="entry name" value="DUF6598"/>
    <property type="match status" value="1"/>
</dbReference>
<keyword evidence="3" id="KW-1185">Reference proteome</keyword>
<evidence type="ECO:0000313" key="3">
    <source>
        <dbReference type="Proteomes" id="UP001497457"/>
    </source>
</evidence>
<sequence length="264" mass="30010">MASKDSNDEPLGQREPHRCGRLGNRAVQLLAICANFPICEIYGFDWHQGRCIYVQEEGEVQEEGMVELVPIGPRRILMAYGYFTLKVYDDDVSGPLITEHWDVSEDEAIEEYTQTICVDPGRKFEITFLVIPNAIEANVEVKLKLKDLGSRSRAIYGKIKASATDHRNKSVHLFSCERGMSLSFPSGSTSILPLSPSMVAVPCRWQLELHIEVDLTIITTCDSQEEQDKNLKFSLEFTHEIMSHEREVDDDQVEVNNKWLTICN</sequence>
<reference evidence="2 3" key="2">
    <citation type="submission" date="2024-10" db="EMBL/GenBank/DDBJ databases">
        <authorList>
            <person name="Ryan C."/>
        </authorList>
    </citation>
    <scope>NUCLEOTIDE SEQUENCE [LARGE SCALE GENOMIC DNA]</scope>
</reference>
<dbReference type="Proteomes" id="UP001497457">
    <property type="component" value="Chromosome 11b"/>
</dbReference>
<protein>
    <recommendedName>
        <fullName evidence="1">DUF6598 domain-containing protein</fullName>
    </recommendedName>
</protein>
<dbReference type="PANTHER" id="PTHR33065:SF88">
    <property type="entry name" value="OS11G0104220 PROTEIN"/>
    <property type="match status" value="1"/>
</dbReference>
<dbReference type="PANTHER" id="PTHR33065">
    <property type="entry name" value="OS07G0486400 PROTEIN"/>
    <property type="match status" value="1"/>
</dbReference>
<proteinExistence type="predicted"/>
<dbReference type="AlphaFoldDB" id="A0ABC8W1Z9"/>
<organism evidence="2 3">
    <name type="scientific">Urochloa decumbens</name>
    <dbReference type="NCBI Taxonomy" id="240449"/>
    <lineage>
        <taxon>Eukaryota</taxon>
        <taxon>Viridiplantae</taxon>
        <taxon>Streptophyta</taxon>
        <taxon>Embryophyta</taxon>
        <taxon>Tracheophyta</taxon>
        <taxon>Spermatophyta</taxon>
        <taxon>Magnoliopsida</taxon>
        <taxon>Liliopsida</taxon>
        <taxon>Poales</taxon>
        <taxon>Poaceae</taxon>
        <taxon>PACMAD clade</taxon>
        <taxon>Panicoideae</taxon>
        <taxon>Panicodae</taxon>
        <taxon>Paniceae</taxon>
        <taxon>Melinidinae</taxon>
        <taxon>Urochloa</taxon>
    </lineage>
</organism>
<reference evidence="3" key="1">
    <citation type="submission" date="2024-06" db="EMBL/GenBank/DDBJ databases">
        <authorList>
            <person name="Ryan C."/>
        </authorList>
    </citation>
    <scope>NUCLEOTIDE SEQUENCE [LARGE SCALE GENOMIC DNA]</scope>
</reference>
<dbReference type="EMBL" id="OZ075121">
    <property type="protein sequence ID" value="CAL4901401.1"/>
    <property type="molecule type" value="Genomic_DNA"/>
</dbReference>
<evidence type="ECO:0000313" key="2">
    <source>
        <dbReference type="EMBL" id="CAL4901401.1"/>
    </source>
</evidence>
<feature type="domain" description="DUF6598" evidence="1">
    <location>
        <begin position="60"/>
        <end position="235"/>
    </location>
</feature>